<comment type="caution">
    <text evidence="7">The sequence shown here is derived from an EMBL/GenBank/DDBJ whole genome shotgun (WGS) entry which is preliminary data.</text>
</comment>
<feature type="domain" description="CusB-like beta-barrel" evidence="5">
    <location>
        <begin position="213"/>
        <end position="281"/>
    </location>
</feature>
<dbReference type="Pfam" id="PF25917">
    <property type="entry name" value="BSH_RND"/>
    <property type="match status" value="1"/>
</dbReference>
<feature type="domain" description="Multidrug resistance protein MdtA-like C-terminal permuted SH3" evidence="6">
    <location>
        <begin position="291"/>
        <end position="349"/>
    </location>
</feature>
<name>A0A3A6TFY1_9GAMM</name>
<evidence type="ECO:0000313" key="7">
    <source>
        <dbReference type="EMBL" id="RJY10589.1"/>
    </source>
</evidence>
<dbReference type="InterPro" id="IPR058625">
    <property type="entry name" value="MdtA-like_BSH"/>
</dbReference>
<reference evidence="7 8" key="1">
    <citation type="submission" date="2018-09" db="EMBL/GenBank/DDBJ databases">
        <title>Phylogeny of the Shewanellaceae, and recommendation for two new genera, Pseudoshewanella and Parashewanella.</title>
        <authorList>
            <person name="Wang G."/>
        </authorList>
    </citation>
    <scope>NUCLEOTIDE SEQUENCE [LARGE SCALE GENOMIC DNA]</scope>
    <source>
        <strain evidence="7 8">KCTC 22492</strain>
    </source>
</reference>
<gene>
    <name evidence="7" type="ORF">D5R81_14410</name>
</gene>
<dbReference type="Gene3D" id="2.40.50.100">
    <property type="match status" value="1"/>
</dbReference>
<dbReference type="InterPro" id="IPR006143">
    <property type="entry name" value="RND_pump_MFP"/>
</dbReference>
<proteinExistence type="inferred from homology"/>
<dbReference type="FunFam" id="2.40.30.170:FF:000010">
    <property type="entry name" value="Efflux RND transporter periplasmic adaptor subunit"/>
    <property type="match status" value="1"/>
</dbReference>
<dbReference type="Gene3D" id="2.40.30.170">
    <property type="match status" value="1"/>
</dbReference>
<sequence>MPAFVLNTFLRYYSKNSNFASILLLMVWALHSILNANIVLAEDNKETAIAVRVEHVKQAYFYDVVQEVGKIKAIDSAKLGFNASNKITKIHFNNGDKVIKGDLIAELDNTEAKAELDKSRSGLALAKTKLERINELLQREPYALSKQNVDEVREKVNLAKADFQQKLAAMKDYQITAPFDGQLTSFSQSVGSHIAVDDVLVTLYKLNPVEVYYAISQNDFGKAKKDQKVSVTVEAYKDRVFNGKVNYVAPAVDEQSGRVAVRAELNNPSFALAPGMFANIKHYFGHRVSQILVPQNSVLVNNKERFVWVVKRNRVTKQLVTLGKNTNNGYVVITSGLEQDDLVVKTGMQNLKSNAIIKILPDDADPKPNIDAHSTLGVQ</sequence>
<feature type="domain" description="Multidrug resistance protein MdtA-like barrel-sandwich hybrid" evidence="4">
    <location>
        <begin position="84"/>
        <end position="195"/>
    </location>
</feature>
<dbReference type="EMBL" id="QYYH01000100">
    <property type="protein sequence ID" value="RJY10589.1"/>
    <property type="molecule type" value="Genomic_DNA"/>
</dbReference>
<evidence type="ECO:0000256" key="2">
    <source>
        <dbReference type="ARBA" id="ARBA00009477"/>
    </source>
</evidence>
<dbReference type="PANTHER" id="PTHR30469:SF11">
    <property type="entry name" value="BLL4320 PROTEIN"/>
    <property type="match status" value="1"/>
</dbReference>
<evidence type="ECO:0000256" key="1">
    <source>
        <dbReference type="ARBA" id="ARBA00004196"/>
    </source>
</evidence>
<dbReference type="NCBIfam" id="TIGR01730">
    <property type="entry name" value="RND_mfp"/>
    <property type="match status" value="1"/>
</dbReference>
<dbReference type="Proteomes" id="UP000273022">
    <property type="component" value="Unassembled WGS sequence"/>
</dbReference>
<organism evidence="7 8">
    <name type="scientific">Parashewanella spongiae</name>
    <dbReference type="NCBI Taxonomy" id="342950"/>
    <lineage>
        <taxon>Bacteria</taxon>
        <taxon>Pseudomonadati</taxon>
        <taxon>Pseudomonadota</taxon>
        <taxon>Gammaproteobacteria</taxon>
        <taxon>Alteromonadales</taxon>
        <taxon>Shewanellaceae</taxon>
        <taxon>Parashewanella</taxon>
    </lineage>
</organism>
<dbReference type="InterPro" id="IPR058792">
    <property type="entry name" value="Beta-barrel_RND_2"/>
</dbReference>
<dbReference type="GO" id="GO:1990281">
    <property type="term" value="C:efflux pump complex"/>
    <property type="evidence" value="ECO:0007669"/>
    <property type="project" value="TreeGrafter"/>
</dbReference>
<comment type="similarity">
    <text evidence="2">Belongs to the membrane fusion protein (MFP) (TC 8.A.1) family.</text>
</comment>
<dbReference type="InterPro" id="IPR058627">
    <property type="entry name" value="MdtA-like_C"/>
</dbReference>
<keyword evidence="3" id="KW-0813">Transport</keyword>
<keyword evidence="8" id="KW-1185">Reference proteome</keyword>
<evidence type="ECO:0000313" key="8">
    <source>
        <dbReference type="Proteomes" id="UP000273022"/>
    </source>
</evidence>
<dbReference type="RefSeq" id="WP_121854336.1">
    <property type="nucleotide sequence ID" value="NZ_CP037952.1"/>
</dbReference>
<dbReference type="Gene3D" id="1.10.287.470">
    <property type="entry name" value="Helix hairpin bin"/>
    <property type="match status" value="1"/>
</dbReference>
<dbReference type="SUPFAM" id="SSF111369">
    <property type="entry name" value="HlyD-like secretion proteins"/>
    <property type="match status" value="1"/>
</dbReference>
<dbReference type="PANTHER" id="PTHR30469">
    <property type="entry name" value="MULTIDRUG RESISTANCE PROTEIN MDTA"/>
    <property type="match status" value="1"/>
</dbReference>
<dbReference type="Pfam" id="PF25954">
    <property type="entry name" value="Beta-barrel_RND_2"/>
    <property type="match status" value="1"/>
</dbReference>
<dbReference type="AlphaFoldDB" id="A0A3A6TFY1"/>
<comment type="subcellular location">
    <subcellularLocation>
        <location evidence="1">Cell envelope</location>
    </subcellularLocation>
</comment>
<evidence type="ECO:0000259" key="4">
    <source>
        <dbReference type="Pfam" id="PF25917"/>
    </source>
</evidence>
<dbReference type="GO" id="GO:0015562">
    <property type="term" value="F:efflux transmembrane transporter activity"/>
    <property type="evidence" value="ECO:0007669"/>
    <property type="project" value="TreeGrafter"/>
</dbReference>
<protein>
    <submittedName>
        <fullName evidence="7">Efflux RND transporter periplasmic adaptor subunit</fullName>
    </submittedName>
</protein>
<evidence type="ECO:0000259" key="5">
    <source>
        <dbReference type="Pfam" id="PF25954"/>
    </source>
</evidence>
<accession>A0A3A6TFY1</accession>
<evidence type="ECO:0000259" key="6">
    <source>
        <dbReference type="Pfam" id="PF25967"/>
    </source>
</evidence>
<dbReference type="Pfam" id="PF25967">
    <property type="entry name" value="RND-MFP_C"/>
    <property type="match status" value="1"/>
</dbReference>
<dbReference type="Gene3D" id="2.40.420.20">
    <property type="match status" value="1"/>
</dbReference>
<evidence type="ECO:0000256" key="3">
    <source>
        <dbReference type="ARBA" id="ARBA00022448"/>
    </source>
</evidence>
<dbReference type="OrthoDB" id="9791520at2"/>